<dbReference type="EMBL" id="JAABOE010000045">
    <property type="protein sequence ID" value="KAF3177372.1"/>
    <property type="molecule type" value="Genomic_DNA"/>
</dbReference>
<keyword evidence="2" id="KW-0012">Acyltransferase</keyword>
<dbReference type="InterPro" id="IPR000182">
    <property type="entry name" value="GNAT_dom"/>
</dbReference>
<evidence type="ECO:0000313" key="9">
    <source>
        <dbReference type="Proteomes" id="UP000472727"/>
    </source>
</evidence>
<feature type="compositionally biased region" description="Low complexity" evidence="3">
    <location>
        <begin position="148"/>
        <end position="161"/>
    </location>
</feature>
<dbReference type="PANTHER" id="PTHR10908:SF0">
    <property type="entry name" value="SEROTONIN N-ACETYLTRANSFERASE"/>
    <property type="match status" value="1"/>
</dbReference>
<dbReference type="GO" id="GO:0004059">
    <property type="term" value="F:aralkylamine N-acetyltransferase activity"/>
    <property type="evidence" value="ECO:0007669"/>
    <property type="project" value="TreeGrafter"/>
</dbReference>
<dbReference type="Proteomes" id="UP000483672">
    <property type="component" value="Unassembled WGS sequence"/>
</dbReference>
<dbReference type="SUPFAM" id="SSF55729">
    <property type="entry name" value="Acyl-CoA N-acyltransferases (Nat)"/>
    <property type="match status" value="1"/>
</dbReference>
<evidence type="ECO:0000256" key="2">
    <source>
        <dbReference type="ARBA" id="ARBA00023315"/>
    </source>
</evidence>
<feature type="region of interest" description="Disordered" evidence="3">
    <location>
        <begin position="124"/>
        <end position="174"/>
    </location>
</feature>
<dbReference type="Proteomes" id="UP000614610">
    <property type="component" value="Unassembled WGS sequence"/>
</dbReference>
<comment type="caution">
    <text evidence="5">The sequence shown here is derived from an EMBL/GenBank/DDBJ whole genome shotgun (WGS) entry which is preliminary data.</text>
</comment>
<feature type="compositionally biased region" description="Polar residues" evidence="3">
    <location>
        <begin position="134"/>
        <end position="146"/>
    </location>
</feature>
<dbReference type="Gene3D" id="3.40.630.30">
    <property type="match status" value="1"/>
</dbReference>
<accession>A0A6G1MDW2</accession>
<dbReference type="PROSITE" id="PS51186">
    <property type="entry name" value="GNAT"/>
    <property type="match status" value="1"/>
</dbReference>
<feature type="domain" description="N-acetyltransferase" evidence="4">
    <location>
        <begin position="123"/>
        <end position="259"/>
    </location>
</feature>
<evidence type="ECO:0000256" key="1">
    <source>
        <dbReference type="ARBA" id="ARBA00022679"/>
    </source>
</evidence>
<keyword evidence="1" id="KW-0808">Transferase</keyword>
<protein>
    <recommendedName>
        <fullName evidence="4">N-acetyltransferase domain-containing protein</fullName>
    </recommendedName>
</protein>
<evidence type="ECO:0000313" key="7">
    <source>
        <dbReference type="EMBL" id="KAF3208943.1"/>
    </source>
</evidence>
<dbReference type="EMBL" id="WIPF01000054">
    <property type="protein sequence ID" value="KAF3218540.1"/>
    <property type="molecule type" value="Genomic_DNA"/>
</dbReference>
<organism evidence="5 10">
    <name type="scientific">Orbilia oligospora</name>
    <name type="common">Nematode-trapping fungus</name>
    <name type="synonym">Arthrobotrys oligospora</name>
    <dbReference type="NCBI Taxonomy" id="2813651"/>
    <lineage>
        <taxon>Eukaryota</taxon>
        <taxon>Fungi</taxon>
        <taxon>Dikarya</taxon>
        <taxon>Ascomycota</taxon>
        <taxon>Pezizomycotina</taxon>
        <taxon>Orbiliomycetes</taxon>
        <taxon>Orbiliales</taxon>
        <taxon>Orbiliaceae</taxon>
        <taxon>Orbilia</taxon>
    </lineage>
</organism>
<evidence type="ECO:0000313" key="5">
    <source>
        <dbReference type="EMBL" id="KAF3177372.1"/>
    </source>
</evidence>
<dbReference type="InterPro" id="IPR016181">
    <property type="entry name" value="Acyl_CoA_acyltransferase"/>
</dbReference>
<evidence type="ECO:0000256" key="3">
    <source>
        <dbReference type="SAM" id="MobiDB-lite"/>
    </source>
</evidence>
<dbReference type="EMBL" id="WIWS01000089">
    <property type="protein sequence ID" value="KAF3208943.1"/>
    <property type="molecule type" value="Genomic_DNA"/>
</dbReference>
<dbReference type="GO" id="GO:0005737">
    <property type="term" value="C:cytoplasm"/>
    <property type="evidence" value="ECO:0007669"/>
    <property type="project" value="TreeGrafter"/>
</dbReference>
<sequence length="332" mass="36477">MQSMALTFHPKSLNKMSVYVRTLTVNDIDKIIELENACFPEAERATPAKFRYRLNVCGELSHGLFTLSKPHPDTPKGVSDFQAKEVLIAMISATKTTSPVITEASMRIPHDLLEKYGAEKPTVTLPVAQPPQTPESQNTPPTTSTEPAADSQASSTTTSSETAKKPVQESVQAVEGHVEHGETVCIHSLCVDPTYRNNGYSQVLLKDFCQRMKDAGLSKRIALICRKETTGVYTKSQLFRYRGGSNVTHGGVSWVDMDTQSRTIGYRASQVKNPSVSRGQTEEAERVPRPLFGTTIGALAQNHSFASILSSYRPELDEGGQIEIPDLDFDED</sequence>
<evidence type="ECO:0000313" key="11">
    <source>
        <dbReference type="Proteomes" id="UP000483672"/>
    </source>
</evidence>
<dbReference type="Pfam" id="PF00583">
    <property type="entry name" value="Acetyltransf_1"/>
    <property type="match status" value="1"/>
</dbReference>
<reference evidence="9 10" key="1">
    <citation type="submission" date="2019-06" db="EMBL/GenBank/DDBJ databases">
        <authorList>
            <person name="Palmer J.M."/>
        </authorList>
    </citation>
    <scope>NUCLEOTIDE SEQUENCE [LARGE SCALE GENOMIC DNA]</scope>
    <source>
        <strain evidence="7 9">TWF106</strain>
        <strain evidence="8 11">TWF191</strain>
        <strain evidence="6">TWF679</strain>
        <strain evidence="5 10">TWF788</strain>
    </source>
</reference>
<dbReference type="InterPro" id="IPR051635">
    <property type="entry name" value="SNAT-like"/>
</dbReference>
<name>A0A6G1MDW2_ORBOL</name>
<dbReference type="PANTHER" id="PTHR10908">
    <property type="entry name" value="SEROTONIN N-ACETYLTRANSFERASE"/>
    <property type="match status" value="1"/>
</dbReference>
<evidence type="ECO:0000313" key="8">
    <source>
        <dbReference type="EMBL" id="KAF3218540.1"/>
    </source>
</evidence>
<evidence type="ECO:0000259" key="4">
    <source>
        <dbReference type="PROSITE" id="PS51186"/>
    </source>
</evidence>
<dbReference type="EMBL" id="WIWT01000056">
    <property type="protein sequence ID" value="KAF3206827.1"/>
    <property type="molecule type" value="Genomic_DNA"/>
</dbReference>
<evidence type="ECO:0000313" key="10">
    <source>
        <dbReference type="Proteomes" id="UP000479691"/>
    </source>
</evidence>
<evidence type="ECO:0000313" key="6">
    <source>
        <dbReference type="EMBL" id="KAF3206827.1"/>
    </source>
</evidence>
<dbReference type="CDD" id="cd04301">
    <property type="entry name" value="NAT_SF"/>
    <property type="match status" value="1"/>
</dbReference>
<dbReference type="AlphaFoldDB" id="A0A6G1MDW2"/>
<dbReference type="OrthoDB" id="30840at2759"/>
<dbReference type="Proteomes" id="UP000479691">
    <property type="component" value="Unassembled WGS sequence"/>
</dbReference>
<dbReference type="Proteomes" id="UP000472727">
    <property type="component" value="Unassembled WGS sequence"/>
</dbReference>
<gene>
    <name evidence="7" type="ORF">TWF106_011152</name>
    <name evidence="8" type="ORF">TWF191_008210</name>
    <name evidence="6" type="ORF">TWF679_008609</name>
    <name evidence="5" type="ORF">TWF788_007803</name>
</gene>
<proteinExistence type="predicted"/>